<feature type="domain" description="YdhG-like" evidence="2">
    <location>
        <begin position="38"/>
        <end position="142"/>
    </location>
</feature>
<dbReference type="Proteomes" id="UP000543556">
    <property type="component" value="Unassembled WGS sequence"/>
</dbReference>
<evidence type="ECO:0000313" key="3">
    <source>
        <dbReference type="EMBL" id="NVM95941.1"/>
    </source>
</evidence>
<accession>A0A7Y7IJD1</accession>
<proteinExistence type="predicted"/>
<organism evidence="3 4">
    <name type="scientific">Arthrobacter wenxiniae</name>
    <dbReference type="NCBI Taxonomy" id="2713570"/>
    <lineage>
        <taxon>Bacteria</taxon>
        <taxon>Bacillati</taxon>
        <taxon>Actinomycetota</taxon>
        <taxon>Actinomycetes</taxon>
        <taxon>Micrococcales</taxon>
        <taxon>Micrococcaceae</taxon>
        <taxon>Arthrobacter</taxon>
    </lineage>
</organism>
<dbReference type="Pfam" id="PF08818">
    <property type="entry name" value="DUF1801"/>
    <property type="match status" value="1"/>
</dbReference>
<dbReference type="RefSeq" id="WP_176635670.1">
    <property type="nucleotide sequence ID" value="NZ_JAAMFM010000022.1"/>
</dbReference>
<evidence type="ECO:0000259" key="2">
    <source>
        <dbReference type="Pfam" id="PF08818"/>
    </source>
</evidence>
<name>A0A7Y7IJD1_9MICC</name>
<dbReference type="InterPro" id="IPR014922">
    <property type="entry name" value="YdhG-like"/>
</dbReference>
<dbReference type="AlphaFoldDB" id="A0A7Y7IJD1"/>
<sequence>MAATKGTPPRRAGDANKTHPTAGSVEDFIDTVDTSAVRRADARVLLAMMREATGQPPVMWGPTIIGFGSYHYRYSSGREGDAPAAGFSPRKAQLVIYGLTYPPGVDRLLDTLGKFKRGAGCVYVNKLADVDLDVLRELVGTAYVHMTTQQLDSLQSQKGRAQRQEGRG</sequence>
<protein>
    <submittedName>
        <fullName evidence="3">DUF1801 domain-containing protein</fullName>
    </submittedName>
</protein>
<dbReference type="EMBL" id="JAAMFM010000022">
    <property type="protein sequence ID" value="NVM95941.1"/>
    <property type="molecule type" value="Genomic_DNA"/>
</dbReference>
<keyword evidence="4" id="KW-1185">Reference proteome</keyword>
<feature type="region of interest" description="Disordered" evidence="1">
    <location>
        <begin position="1"/>
        <end position="25"/>
    </location>
</feature>
<gene>
    <name evidence="3" type="ORF">G6034_13720</name>
</gene>
<evidence type="ECO:0000313" key="4">
    <source>
        <dbReference type="Proteomes" id="UP000543556"/>
    </source>
</evidence>
<comment type="caution">
    <text evidence="3">The sequence shown here is derived from an EMBL/GenBank/DDBJ whole genome shotgun (WGS) entry which is preliminary data.</text>
</comment>
<reference evidence="3 4" key="1">
    <citation type="submission" date="2020-02" db="EMBL/GenBank/DDBJ databases">
        <title>Genome sequence of strain AETb3-4.</title>
        <authorList>
            <person name="Gao J."/>
            <person name="Zhang X."/>
        </authorList>
    </citation>
    <scope>NUCLEOTIDE SEQUENCE [LARGE SCALE GENOMIC DNA]</scope>
    <source>
        <strain evidence="3 4">AETb3-4</strain>
    </source>
</reference>
<evidence type="ECO:0000256" key="1">
    <source>
        <dbReference type="SAM" id="MobiDB-lite"/>
    </source>
</evidence>